<sequence length="1438" mass="158142">MLPFLAPIRQANHVSQQGTKYYVEITFLADSPYSTRAPSANPTEPPIIPALKNLEDVEETVSNKSRSSEGLNKLGNGGMGSRPNSRTSLTTAIKKTSVSSLPTSARSEGKSSPVPVKDAIPAPTRQKNKGLEMSSGMMELFGGGGTSPAPARRDHEAAYDRRGGRGGLSQPGPEWFEGFERMDMTDIELPDPNCLAEKVLKGEKSTPDFDSDWHEAKEDVLKTPEYSAKKFSESLPGPDIGAGVEDEEEEEEDVVAEVEELEYESKVGMEEKDDDTGSSSSSKKGHPSENNARRDSTQSGERRESTGNEETTDGERASVGGGGGAQQSEKAGGQGGEMSILLVKNAQIVNDDAIFVADVLIEDGVIQNVSPNLEAPEGADVIDASGKLLLPAGIDVYTQVTDSAIDDISTGCKSAVAGGTATIIEVVRPRGAESITSAVKRVKNQLEKSASCHVSLSVAITDFNGSTEQEMVECVKNEGVNSFVLDGVSMSDDKLFELFEHVKRLGALIRIVPENKSIISMLEKKMLKLGVTGPEGYPQSRPEALEADKVTGVCVLGNLASCPVSIVQVSSVESLGAIEKARGTGAMAHAEIASAAVAADGGAYFSQDLKVASAHLTDVPLRRGAADKLIGGLATQPLVVCTSGHRPVNSNTRLAAKDFAIAQKGTTGAEERMAIVWEKAVRSGRIDPMRFVAVTSTNAAKMFNMYPKKGRIAVGADADLVIWDASGKRVLESNRAQSNQETSLYDGLTVHSAVCATIVAGKIAYQNGEVQEKSAGGFLRLTANSPYLFSVVGQRDKFSNVERVERDTPRPSAAAAPQQNGHKNSGEFDRNRTKVMESSIDFGGSSANRNRNPPGGRTTAMHFVKKVPTTEQEKAAKEKEHAKRSAQFLHARDRIIAKRDVGEYDDELLSLTQAILEKNADIYTFWNIRRTAIQQRIEANELIQKNPEIGEEEKSKNAQKLENLLAGELFLSYECIKSNPKSYSAWYQRAWVLQRQVAPDFAKELALCEKALQMDCRNFHCWDHRRIVARLANRTEEQELEFSNKLIDENFSNYSAWHYRSIALKNIHRDAKTGETKIDDSLIGSELQKVKNAFYMDAEDQSAWTYTRWLLEVGSGKEFLRPESAAPIELISASFHGNNTTLVFSRAVTIPFLLTFVDTKDTTRWRAFSSTSPHPTSSRVWQYLSDSPLRVVISSPNAENVEWSDLKERYVNRRRLETIYDVVETPEPGYIQELLQDCHQLIELEPKNKWPLYMKTLVLMEYQPNKAHDEIIFNLKTLSDSLDSKRSELYKSLLSRQKLNHSIREQFDRLLGNEHDQLVVRYAELTSLEGVEYLAGLVGNADFQGNLLKEIHRIVLPNLHSLTISENPIDSLSPSPSLSHLTFLSIAGTQISTVQSVMPFFQTTPSLDRLLFAETPLVEKTEELRAQLPGVRLIPHWL</sequence>
<dbReference type="Pfam" id="PF01979">
    <property type="entry name" value="Amidohydro_1"/>
    <property type="match status" value="1"/>
</dbReference>
<feature type="compositionally biased region" description="Basic and acidic residues" evidence="2">
    <location>
        <begin position="151"/>
        <end position="163"/>
    </location>
</feature>
<dbReference type="GO" id="GO:0008318">
    <property type="term" value="F:protein prenyltransferase activity"/>
    <property type="evidence" value="ECO:0007669"/>
    <property type="project" value="InterPro"/>
</dbReference>
<dbReference type="FunFam" id="1.25.40.120:FF:000031">
    <property type="entry name" value="RAB geranylgeranyl transferase alpha subunit, putative"/>
    <property type="match status" value="1"/>
</dbReference>
<feature type="domain" description="Amidohydrolase-related" evidence="3">
    <location>
        <begin position="677"/>
        <end position="763"/>
    </location>
</feature>
<dbReference type="Gene3D" id="2.30.40.10">
    <property type="entry name" value="Urease, subunit C, domain 1"/>
    <property type="match status" value="1"/>
</dbReference>
<name>A0AAE9A8V9_CAEBR</name>
<dbReference type="Gene3D" id="3.80.10.10">
    <property type="entry name" value="Ribonuclease Inhibitor"/>
    <property type="match status" value="1"/>
</dbReference>
<dbReference type="SUPFAM" id="SSF52058">
    <property type="entry name" value="L domain-like"/>
    <property type="match status" value="1"/>
</dbReference>
<dbReference type="Gene3D" id="1.25.40.120">
    <property type="entry name" value="Protein prenylyltransferase"/>
    <property type="match status" value="1"/>
</dbReference>
<evidence type="ECO:0000259" key="3">
    <source>
        <dbReference type="Pfam" id="PF01979"/>
    </source>
</evidence>
<dbReference type="PROSITE" id="PS51147">
    <property type="entry name" value="PFTA"/>
    <property type="match status" value="5"/>
</dbReference>
<proteinExistence type="inferred from homology"/>
<feature type="compositionally biased region" description="Acidic residues" evidence="2">
    <location>
        <begin position="244"/>
        <end position="262"/>
    </location>
</feature>
<dbReference type="FunFam" id="3.80.10.10:FF:001282">
    <property type="entry name" value="Protein CBG15026"/>
    <property type="match status" value="1"/>
</dbReference>
<dbReference type="FunFam" id="2.60.40.1130:FF:000003">
    <property type="entry name" value="Protein CBG15026"/>
    <property type="match status" value="1"/>
</dbReference>
<feature type="region of interest" description="Disordered" evidence="2">
    <location>
        <begin position="144"/>
        <end position="176"/>
    </location>
</feature>
<dbReference type="PANTHER" id="PTHR11647">
    <property type="entry name" value="HYDRANTOINASE/DIHYDROPYRIMIDINASE FAMILY MEMBER"/>
    <property type="match status" value="1"/>
</dbReference>
<feature type="region of interest" description="Disordered" evidence="2">
    <location>
        <begin position="800"/>
        <end position="860"/>
    </location>
</feature>
<comment type="similarity">
    <text evidence="1">Belongs to the metallo-dependent hydrolases superfamily. Hydantoinase/dihydropyrimidinase family.</text>
</comment>
<feature type="compositionally biased region" description="Polar residues" evidence="2">
    <location>
        <begin position="60"/>
        <end position="70"/>
    </location>
</feature>
<dbReference type="Proteomes" id="UP000827892">
    <property type="component" value="Chromosome IV"/>
</dbReference>
<organism evidence="4 5">
    <name type="scientific">Caenorhabditis briggsae</name>
    <dbReference type="NCBI Taxonomy" id="6238"/>
    <lineage>
        <taxon>Eukaryota</taxon>
        <taxon>Metazoa</taxon>
        <taxon>Ecdysozoa</taxon>
        <taxon>Nematoda</taxon>
        <taxon>Chromadorea</taxon>
        <taxon>Rhabditida</taxon>
        <taxon>Rhabditina</taxon>
        <taxon>Rhabditomorpha</taxon>
        <taxon>Rhabditoidea</taxon>
        <taxon>Rhabditidae</taxon>
        <taxon>Peloderinae</taxon>
        <taxon>Caenorhabditis</taxon>
    </lineage>
</organism>
<dbReference type="InterPro" id="IPR032675">
    <property type="entry name" value="LRR_dom_sf"/>
</dbReference>
<dbReference type="GO" id="GO:0016810">
    <property type="term" value="F:hydrolase activity, acting on carbon-nitrogen (but not peptide) bonds"/>
    <property type="evidence" value="ECO:0007669"/>
    <property type="project" value="InterPro"/>
</dbReference>
<dbReference type="InterPro" id="IPR001611">
    <property type="entry name" value="Leu-rich_rpt"/>
</dbReference>
<dbReference type="InterPro" id="IPR050378">
    <property type="entry name" value="Metallo-dep_Hydrolases_sf"/>
</dbReference>
<dbReference type="FunFam" id="3.20.20.140:FF:000173">
    <property type="entry name" value="Protein unc-33"/>
    <property type="match status" value="1"/>
</dbReference>
<accession>A0AAE9A8V9</accession>
<feature type="region of interest" description="Disordered" evidence="2">
    <location>
        <begin position="200"/>
        <end position="333"/>
    </location>
</feature>
<gene>
    <name evidence="4" type="ORF">L3Y34_003408</name>
</gene>
<dbReference type="Gene3D" id="3.20.20.140">
    <property type="entry name" value="Metal-dependent hydrolases"/>
    <property type="match status" value="1"/>
</dbReference>
<dbReference type="Gene3D" id="2.60.40.1130">
    <property type="entry name" value="Rab geranylgeranyltransferase alpha-subunit, insert domain"/>
    <property type="match status" value="1"/>
</dbReference>
<dbReference type="PANTHER" id="PTHR11647:SF74">
    <property type="entry name" value="PROTEIN UNC-33"/>
    <property type="match status" value="1"/>
</dbReference>
<dbReference type="SUPFAM" id="SSF48439">
    <property type="entry name" value="Protein prenylyltransferase"/>
    <property type="match status" value="1"/>
</dbReference>
<feature type="region of interest" description="Disordered" evidence="2">
    <location>
        <begin position="58"/>
        <end position="129"/>
    </location>
</feature>
<evidence type="ECO:0000313" key="5">
    <source>
        <dbReference type="Proteomes" id="UP000827892"/>
    </source>
</evidence>
<feature type="compositionally biased region" description="Basic and acidic residues" evidence="2">
    <location>
        <begin position="824"/>
        <end position="835"/>
    </location>
</feature>
<feature type="compositionally biased region" description="Basic and acidic residues" evidence="2">
    <location>
        <begin position="800"/>
        <end position="809"/>
    </location>
</feature>
<dbReference type="InterPro" id="IPR002088">
    <property type="entry name" value="Prenyl_trans_a"/>
</dbReference>
<dbReference type="SUPFAM" id="SSF51338">
    <property type="entry name" value="Composite domain of metallo-dependent hydrolases"/>
    <property type="match status" value="1"/>
</dbReference>
<reference evidence="4 5" key="1">
    <citation type="submission" date="2022-05" db="EMBL/GenBank/DDBJ databases">
        <title>Chromosome-level reference genomes for two strains of Caenorhabditis briggsae: an improved platform for comparative genomics.</title>
        <authorList>
            <person name="Stevens L."/>
            <person name="Andersen E.C."/>
        </authorList>
    </citation>
    <scope>NUCLEOTIDE SEQUENCE [LARGE SCALE GENOMIC DNA]</scope>
    <source>
        <strain evidence="4">QX1410_ONT</strain>
        <tissue evidence="4">Whole-organism</tissue>
    </source>
</reference>
<feature type="compositionally biased region" description="Basic and acidic residues" evidence="2">
    <location>
        <begin position="200"/>
        <end position="232"/>
    </location>
</feature>
<evidence type="ECO:0000313" key="4">
    <source>
        <dbReference type="EMBL" id="ULT93882.1"/>
    </source>
</evidence>
<protein>
    <recommendedName>
        <fullName evidence="3">Amidohydrolase-related domain-containing protein</fullName>
    </recommendedName>
</protein>
<feature type="compositionally biased region" description="Basic and acidic residues" evidence="2">
    <location>
        <begin position="291"/>
        <end position="306"/>
    </location>
</feature>
<dbReference type="SUPFAM" id="SSF51556">
    <property type="entry name" value="Metallo-dependent hydrolases"/>
    <property type="match status" value="1"/>
</dbReference>
<dbReference type="PROSITE" id="PS51450">
    <property type="entry name" value="LRR"/>
    <property type="match status" value="1"/>
</dbReference>
<dbReference type="EMBL" id="CP090894">
    <property type="protein sequence ID" value="ULT93882.1"/>
    <property type="molecule type" value="Genomic_DNA"/>
</dbReference>
<dbReference type="Pfam" id="PF01239">
    <property type="entry name" value="PPTA"/>
    <property type="match status" value="3"/>
</dbReference>
<evidence type="ECO:0000256" key="1">
    <source>
        <dbReference type="ARBA" id="ARBA00008829"/>
    </source>
</evidence>
<dbReference type="InterPro" id="IPR011059">
    <property type="entry name" value="Metal-dep_hydrolase_composite"/>
</dbReference>
<evidence type="ECO:0000256" key="2">
    <source>
        <dbReference type="SAM" id="MobiDB-lite"/>
    </source>
</evidence>
<feature type="compositionally biased region" description="Polar residues" evidence="2">
    <location>
        <begin position="82"/>
        <end position="106"/>
    </location>
</feature>
<dbReference type="InterPro" id="IPR006680">
    <property type="entry name" value="Amidohydro-rel"/>
</dbReference>
<dbReference type="InterPro" id="IPR032466">
    <property type="entry name" value="Metal_Hydrolase"/>
</dbReference>